<evidence type="ECO:0000256" key="5">
    <source>
        <dbReference type="ARBA" id="ARBA00022679"/>
    </source>
</evidence>
<evidence type="ECO:0000256" key="10">
    <source>
        <dbReference type="ARBA" id="ARBA00023136"/>
    </source>
</evidence>
<dbReference type="GO" id="GO:0009312">
    <property type="term" value="P:oligosaccharide biosynthetic process"/>
    <property type="evidence" value="ECO:0007669"/>
    <property type="project" value="TreeGrafter"/>
</dbReference>
<keyword evidence="5" id="KW-0808">Transferase</keyword>
<evidence type="ECO:0000256" key="12">
    <source>
        <dbReference type="ARBA" id="ARBA00023180"/>
    </source>
</evidence>
<dbReference type="GO" id="GO:0001665">
    <property type="term" value="F:alpha-N-acetylgalactosaminide alpha-2,6-sialyltransferase activity"/>
    <property type="evidence" value="ECO:0007669"/>
    <property type="project" value="UniProtKB-EC"/>
</dbReference>
<dbReference type="Ensembl" id="ENSVKKT00000025045.1">
    <property type="protein sequence ID" value="ENSVKKP00000024449.1"/>
    <property type="gene ID" value="ENSVKKG00000016110.1"/>
</dbReference>
<evidence type="ECO:0000256" key="11">
    <source>
        <dbReference type="ARBA" id="ARBA00023157"/>
    </source>
</evidence>
<comment type="similarity">
    <text evidence="3">Belongs to the glycosyltransferase 29 family.</text>
</comment>
<dbReference type="InterPro" id="IPR001675">
    <property type="entry name" value="Glyco_trans_29"/>
</dbReference>
<evidence type="ECO:0000313" key="19">
    <source>
        <dbReference type="Proteomes" id="UP000694545"/>
    </source>
</evidence>
<evidence type="ECO:0000256" key="3">
    <source>
        <dbReference type="ARBA" id="ARBA00006003"/>
    </source>
</evidence>
<keyword evidence="8" id="KW-1133">Transmembrane helix</keyword>
<comment type="subcellular location">
    <subcellularLocation>
        <location evidence="1">Golgi apparatus membrane</location>
        <topology evidence="1">Single-pass type II membrane protein</topology>
    </subcellularLocation>
</comment>
<feature type="compositionally biased region" description="Basic and acidic residues" evidence="17">
    <location>
        <begin position="20"/>
        <end position="41"/>
    </location>
</feature>
<dbReference type="EC" id="2.4.3.3" evidence="14"/>
<keyword evidence="11" id="KW-1015">Disulfide bond</keyword>
<feature type="region of interest" description="Disordered" evidence="17">
    <location>
        <begin position="1"/>
        <end position="128"/>
    </location>
</feature>
<dbReference type="PANTHER" id="PTHR45941:SF1">
    <property type="entry name" value="ALPHA-N-ACETYLGALACTOSAMINIDE ALPHA-2,6-SIALYLTRANSFERASE 1"/>
    <property type="match status" value="1"/>
</dbReference>
<keyword evidence="12" id="KW-0325">Glycoprotein</keyword>
<keyword evidence="9" id="KW-0333">Golgi apparatus</keyword>
<evidence type="ECO:0000256" key="7">
    <source>
        <dbReference type="ARBA" id="ARBA00022968"/>
    </source>
</evidence>
<evidence type="ECO:0000256" key="16">
    <source>
        <dbReference type="ARBA" id="ARBA00052285"/>
    </source>
</evidence>
<dbReference type="PANTHER" id="PTHR45941">
    <property type="entry name" value="ALPHA-N-ACETYLGALACTOSAMINIDE ALPHA-2,6-SIALYLTRANSFERASE 2-LIKE-RELATED"/>
    <property type="match status" value="1"/>
</dbReference>
<dbReference type="InterPro" id="IPR038578">
    <property type="entry name" value="GT29-like_sf"/>
</dbReference>
<dbReference type="Pfam" id="PF00777">
    <property type="entry name" value="Glyco_transf_29"/>
    <property type="match status" value="1"/>
</dbReference>
<sequence length="463" mass="53085">MAPAVSLNHTEALDGTPTSNKKEGEKHSAPTSHLEEKKSKGEVSQAKKPAEAKHVASATHQKKAEGMDETRASKLQQLKASHVARPSRAKQASEEPSRGADAAQGRSAQLPTIRDHSASATHRVPTAIPQKRFKAADFKLEPQWAFDDEYLLDNSFQQSSCPNSLRDKAAKSDWLKNVLLPNITIFMDKSHFSDHEWERMEHFVPPFGFMEKLKLSLIPSVLELLPLNTLQSPNLSMCAMCSIIHDGDPTWLTLQFDLISWARVSGAVIKDYEKDVGTRTSFYGFTSFSLATSIASLSGQGFKKVPMGKDIQYLHFLEGERDYEWLKALLLNMKVRKGFFDYYGSRPRENFDKDFNLDKYHVIHPDFLRYTKNRFLKSQNANKPYWRIYRPTTGAFLLLTALHLCDQVSAYGYITEGYQNYSDHYYDKIKKKLIFYANHDFDLERRVWKKLHDANIMKLYQRS</sequence>
<dbReference type="Gene3D" id="3.90.1480.20">
    <property type="entry name" value="Glycosyl transferase family 29"/>
    <property type="match status" value="2"/>
</dbReference>
<comment type="catalytic activity">
    <reaction evidence="16">
        <text>a 3-O-[N-acetyl-alpha-D-galactosaminyl]-L-threonyl-[protein] + CMP-N-acetyl-beta-neuraminate = a 3-O-[N-acetyl-alpha-neuraminosyl-(2-&gt;6)-N-acetyl-alpha-D-galactosaminyl]-L-threonyl-[protein] + CMP + H(+)</text>
        <dbReference type="Rhea" id="RHEA:81643"/>
        <dbReference type="Rhea" id="RHEA-COMP:11689"/>
        <dbReference type="Rhea" id="RHEA-COMP:19720"/>
        <dbReference type="ChEBI" id="CHEBI:15378"/>
        <dbReference type="ChEBI" id="CHEBI:57812"/>
        <dbReference type="ChEBI" id="CHEBI:60377"/>
        <dbReference type="ChEBI" id="CHEBI:87075"/>
        <dbReference type="ChEBI" id="CHEBI:231970"/>
    </reaction>
    <physiologicalReaction direction="left-to-right" evidence="16">
        <dbReference type="Rhea" id="RHEA:81644"/>
    </physiologicalReaction>
</comment>
<reference evidence="18" key="2">
    <citation type="submission" date="2025-09" db="UniProtKB">
        <authorList>
            <consortium name="Ensembl"/>
        </authorList>
    </citation>
    <scope>IDENTIFICATION</scope>
</reference>
<evidence type="ECO:0000256" key="15">
    <source>
        <dbReference type="ARBA" id="ARBA00050664"/>
    </source>
</evidence>
<dbReference type="AlphaFoldDB" id="A0A8D2LP96"/>
<dbReference type="Proteomes" id="UP000694545">
    <property type="component" value="Unplaced"/>
</dbReference>
<feature type="compositionally biased region" description="Basic and acidic residues" evidence="17">
    <location>
        <begin position="62"/>
        <end position="72"/>
    </location>
</feature>
<evidence type="ECO:0000256" key="14">
    <source>
        <dbReference type="ARBA" id="ARBA00039109"/>
    </source>
</evidence>
<comment type="catalytic activity">
    <reaction evidence="15">
        <text>a 3-O-[N-acetyl-alpha-neuraminyl-(2-&gt;3)-beta-D-galactosyl-(1-&gt;3)-N-acetyl-alpha-D-galactosaminyl]-L-threonyl-[protein] + CMP-N-acetyl-beta-neuraminate = a 3-O-{alpha-Neu5Ac-(2-&gt;3)-beta-D-Gal-(1-&gt;3)-[alpha-Neu5Ac-(2-&gt;6)]-alpha-D-GalNAc}-L-threonyl-[protein] + CMP + H(+)</text>
        <dbReference type="Rhea" id="RHEA:81659"/>
        <dbReference type="Rhea" id="RHEA-COMP:14417"/>
        <dbReference type="Rhea" id="RHEA-COMP:16763"/>
        <dbReference type="ChEBI" id="CHEBI:15378"/>
        <dbReference type="ChEBI" id="CHEBI:57812"/>
        <dbReference type="ChEBI" id="CHEBI:60377"/>
        <dbReference type="ChEBI" id="CHEBI:139598"/>
        <dbReference type="ChEBI" id="CHEBI:156398"/>
    </reaction>
    <physiologicalReaction direction="left-to-right" evidence="15">
        <dbReference type="Rhea" id="RHEA:81660"/>
    </physiologicalReaction>
</comment>
<proteinExistence type="inferred from homology"/>
<evidence type="ECO:0000256" key="9">
    <source>
        <dbReference type="ARBA" id="ARBA00023034"/>
    </source>
</evidence>
<keyword evidence="19" id="KW-1185">Reference proteome</keyword>
<evidence type="ECO:0000256" key="1">
    <source>
        <dbReference type="ARBA" id="ARBA00004323"/>
    </source>
</evidence>
<comment type="pathway">
    <text evidence="2">Protein modification; protein glycosylation.</text>
</comment>
<accession>A0A8D2LP96</accession>
<keyword evidence="4" id="KW-0328">Glycosyltransferase</keyword>
<evidence type="ECO:0000256" key="17">
    <source>
        <dbReference type="SAM" id="MobiDB-lite"/>
    </source>
</evidence>
<reference evidence="18" key="1">
    <citation type="submission" date="2025-08" db="UniProtKB">
        <authorList>
            <consortium name="Ensembl"/>
        </authorList>
    </citation>
    <scope>IDENTIFICATION</scope>
</reference>
<keyword evidence="6" id="KW-0812">Transmembrane</keyword>
<organism evidence="18 19">
    <name type="scientific">Varanus komodoensis</name>
    <name type="common">Komodo dragon</name>
    <dbReference type="NCBI Taxonomy" id="61221"/>
    <lineage>
        <taxon>Eukaryota</taxon>
        <taxon>Metazoa</taxon>
        <taxon>Chordata</taxon>
        <taxon>Craniata</taxon>
        <taxon>Vertebrata</taxon>
        <taxon>Euteleostomi</taxon>
        <taxon>Lepidosauria</taxon>
        <taxon>Squamata</taxon>
        <taxon>Bifurcata</taxon>
        <taxon>Unidentata</taxon>
        <taxon>Episquamata</taxon>
        <taxon>Toxicofera</taxon>
        <taxon>Anguimorpha</taxon>
        <taxon>Paleoanguimorpha</taxon>
        <taxon>Varanoidea</taxon>
        <taxon>Varanidae</taxon>
        <taxon>Varanus</taxon>
    </lineage>
</organism>
<evidence type="ECO:0000256" key="8">
    <source>
        <dbReference type="ARBA" id="ARBA00022989"/>
    </source>
</evidence>
<dbReference type="GO" id="GO:0000139">
    <property type="term" value="C:Golgi membrane"/>
    <property type="evidence" value="ECO:0007669"/>
    <property type="project" value="UniProtKB-SubCell"/>
</dbReference>
<evidence type="ECO:0000256" key="4">
    <source>
        <dbReference type="ARBA" id="ARBA00022676"/>
    </source>
</evidence>
<evidence type="ECO:0000313" key="18">
    <source>
        <dbReference type="Ensembl" id="ENSVKKP00000024449.1"/>
    </source>
</evidence>
<evidence type="ECO:0000256" key="13">
    <source>
        <dbReference type="ARBA" id="ARBA00036348"/>
    </source>
</evidence>
<protein>
    <recommendedName>
        <fullName evidence="14">alpha-N-acetylgalactosaminide alpha-2,6-sialyltransferase</fullName>
        <ecNumber evidence="14">2.4.3.3</ecNumber>
    </recommendedName>
</protein>
<evidence type="ECO:0000256" key="2">
    <source>
        <dbReference type="ARBA" id="ARBA00004922"/>
    </source>
</evidence>
<evidence type="ECO:0000256" key="6">
    <source>
        <dbReference type="ARBA" id="ARBA00022692"/>
    </source>
</evidence>
<comment type="catalytic activity">
    <reaction evidence="13">
        <text>a beta-D-galactosyl-(1-&gt;3)-N-acetyl-alpha-D-galactosaminyl derivative + CMP-N-acetyl-beta-neuraminate = a beta-D-galactosyl-(1-&gt;3)-[N-acetyl-alpha-neuraminyl-(2-&gt;6)]-N-acetyl-alpha-D-galactosaminyl derivative + CMP + H(+)</text>
        <dbReference type="Rhea" id="RHEA:11136"/>
        <dbReference type="ChEBI" id="CHEBI:15378"/>
        <dbReference type="ChEBI" id="CHEBI:57812"/>
        <dbReference type="ChEBI" id="CHEBI:60377"/>
        <dbReference type="ChEBI" id="CHEBI:133470"/>
        <dbReference type="ChEBI" id="CHEBI:140764"/>
        <dbReference type="EC" id="2.4.3.3"/>
    </reaction>
    <physiologicalReaction direction="left-to-right" evidence="13">
        <dbReference type="Rhea" id="RHEA:11137"/>
    </physiologicalReaction>
</comment>
<keyword evidence="10" id="KW-0472">Membrane</keyword>
<name>A0A8D2LP96_VARKO</name>
<keyword evidence="7" id="KW-0735">Signal-anchor</keyword>